<comment type="caution">
    <text evidence="2">The sequence shown here is derived from an EMBL/GenBank/DDBJ whole genome shotgun (WGS) entry which is preliminary data.</text>
</comment>
<dbReference type="GO" id="GO:0016779">
    <property type="term" value="F:nucleotidyltransferase activity"/>
    <property type="evidence" value="ECO:0007669"/>
    <property type="project" value="InterPro"/>
</dbReference>
<reference evidence="2 3" key="1">
    <citation type="journal article" date="2015" name="Nature">
        <title>rRNA introns, odd ribosomes, and small enigmatic genomes across a large radiation of phyla.</title>
        <authorList>
            <person name="Brown C.T."/>
            <person name="Hug L.A."/>
            <person name="Thomas B.C."/>
            <person name="Sharon I."/>
            <person name="Castelle C.J."/>
            <person name="Singh A."/>
            <person name="Wilkins M.J."/>
            <person name="Williams K.H."/>
            <person name="Banfield J.F."/>
        </authorList>
    </citation>
    <scope>NUCLEOTIDE SEQUENCE [LARGE SCALE GENOMIC DNA]</scope>
</reference>
<accession>A0A0G0QKU0</accession>
<organism evidence="2 3">
    <name type="scientific">Candidatus Woesebacteria bacterium GW2011_GWA1_39_21</name>
    <dbReference type="NCBI Taxonomy" id="1618550"/>
    <lineage>
        <taxon>Bacteria</taxon>
        <taxon>Candidatus Woeseibacteriota</taxon>
    </lineage>
</organism>
<name>A0A0G0QKU0_9BACT</name>
<protein>
    <recommendedName>
        <fullName evidence="1">Polymerase nucleotidyl transferase domain-containing protein</fullName>
    </recommendedName>
</protein>
<gene>
    <name evidence="2" type="ORF">UT39_C0012G0042</name>
</gene>
<dbReference type="EMBL" id="LBWP01000012">
    <property type="protein sequence ID" value="KKR11020.1"/>
    <property type="molecule type" value="Genomic_DNA"/>
</dbReference>
<evidence type="ECO:0000313" key="3">
    <source>
        <dbReference type="Proteomes" id="UP000034246"/>
    </source>
</evidence>
<evidence type="ECO:0000313" key="2">
    <source>
        <dbReference type="EMBL" id="KKR11020.1"/>
    </source>
</evidence>
<dbReference type="STRING" id="1618550.UT39_C0012G0042"/>
<dbReference type="Proteomes" id="UP000034246">
    <property type="component" value="Unassembled WGS sequence"/>
</dbReference>
<dbReference type="AlphaFoldDB" id="A0A0G0QKU0"/>
<dbReference type="Gene3D" id="3.30.460.10">
    <property type="entry name" value="Beta Polymerase, domain 2"/>
    <property type="match status" value="1"/>
</dbReference>
<dbReference type="SUPFAM" id="SSF81301">
    <property type="entry name" value="Nucleotidyltransferase"/>
    <property type="match status" value="1"/>
</dbReference>
<proteinExistence type="predicted"/>
<sequence>MLYTSLTMSSHERFSNEIIERVVEIFSPLSDYILLEGSRAYGLPKPTSDIDIEVVTPEINGLEKVKGDNLLQPLISGLHDCLTISKESQGIDMLQIKSFLKDVPVGIDITVSRSFVDVVNTDLVNLDKDVYLLAIRNSGNFNPNQDYSQRTFDGRLVKFSKTYWLFSGREVTFFPAFLLTPNGSFVPGPLVDRYVCGTKILVDNKNNGEELLERLKDNITHRFLKEYSAETPVEVAAPFRCLSRWERIPAEMRVYLLEDGKNRINSLKRKSDL</sequence>
<evidence type="ECO:0000259" key="1">
    <source>
        <dbReference type="Pfam" id="PF01909"/>
    </source>
</evidence>
<dbReference type="Pfam" id="PF01909">
    <property type="entry name" value="NTP_transf_2"/>
    <property type="match status" value="1"/>
</dbReference>
<dbReference type="InterPro" id="IPR002934">
    <property type="entry name" value="Polymerase_NTP_transf_dom"/>
</dbReference>
<dbReference type="InterPro" id="IPR043519">
    <property type="entry name" value="NT_sf"/>
</dbReference>
<feature type="domain" description="Polymerase nucleotidyl transferase" evidence="1">
    <location>
        <begin position="17"/>
        <end position="64"/>
    </location>
</feature>
<dbReference type="CDD" id="cd05403">
    <property type="entry name" value="NT_KNTase_like"/>
    <property type="match status" value="1"/>
</dbReference>